<feature type="compositionally biased region" description="Low complexity" evidence="1">
    <location>
        <begin position="56"/>
        <end position="70"/>
    </location>
</feature>
<dbReference type="AlphaFoldDB" id="A0A224Y4V7"/>
<keyword evidence="2" id="KW-0732">Signal</keyword>
<protein>
    <submittedName>
        <fullName evidence="3">Putative secreted protein</fullName>
    </submittedName>
</protein>
<sequence length="70" mass="7778">MYRGILLAQVLLLLFSMDTKGCADRCFQSKTGGKMYTNEFVDSRPVRSYFAPNRLSDNSSEASKSSSSRG</sequence>
<evidence type="ECO:0000256" key="1">
    <source>
        <dbReference type="SAM" id="MobiDB-lite"/>
    </source>
</evidence>
<dbReference type="EMBL" id="GFTR01000274">
    <property type="protein sequence ID" value="JAW16152.1"/>
    <property type="molecule type" value="Transcribed_RNA"/>
</dbReference>
<name>A0A224Y4V7_9HEMI</name>
<feature type="signal peptide" evidence="2">
    <location>
        <begin position="1"/>
        <end position="23"/>
    </location>
</feature>
<evidence type="ECO:0000313" key="3">
    <source>
        <dbReference type="EMBL" id="JAW16152.1"/>
    </source>
</evidence>
<reference evidence="3" key="1">
    <citation type="journal article" date="2018" name="PLoS Negl. Trop. Dis.">
        <title>An insight into the salivary gland and fat body transcriptome of Panstrongylus lignarius (Hemiptera: Heteroptera), the main vector of Chagas disease in Peru.</title>
        <authorList>
            <person name="Nevoa J.C."/>
            <person name="Mendes M.T."/>
            <person name="da Silva M.V."/>
            <person name="Soares S.C."/>
            <person name="Oliveira C.J.F."/>
            <person name="Ribeiro J.M.C."/>
        </authorList>
    </citation>
    <scope>NUCLEOTIDE SEQUENCE</scope>
</reference>
<proteinExistence type="predicted"/>
<accession>A0A224Y4V7</accession>
<evidence type="ECO:0000256" key="2">
    <source>
        <dbReference type="SAM" id="SignalP"/>
    </source>
</evidence>
<organism evidence="3">
    <name type="scientific">Panstrongylus lignarius</name>
    <dbReference type="NCBI Taxonomy" id="156445"/>
    <lineage>
        <taxon>Eukaryota</taxon>
        <taxon>Metazoa</taxon>
        <taxon>Ecdysozoa</taxon>
        <taxon>Arthropoda</taxon>
        <taxon>Hexapoda</taxon>
        <taxon>Insecta</taxon>
        <taxon>Pterygota</taxon>
        <taxon>Neoptera</taxon>
        <taxon>Paraneoptera</taxon>
        <taxon>Hemiptera</taxon>
        <taxon>Heteroptera</taxon>
        <taxon>Panheteroptera</taxon>
        <taxon>Cimicomorpha</taxon>
        <taxon>Reduviidae</taxon>
        <taxon>Triatominae</taxon>
        <taxon>Panstrongylus</taxon>
    </lineage>
</organism>
<feature type="region of interest" description="Disordered" evidence="1">
    <location>
        <begin position="51"/>
        <end position="70"/>
    </location>
</feature>
<feature type="chain" id="PRO_5013144082" evidence="2">
    <location>
        <begin position="24"/>
        <end position="70"/>
    </location>
</feature>